<evidence type="ECO:0000313" key="2">
    <source>
        <dbReference type="EMBL" id="KAI3905966.1"/>
    </source>
</evidence>
<gene>
    <name evidence="2" type="ORF">MKW98_022395</name>
</gene>
<comment type="caution">
    <text evidence="2">The sequence shown here is derived from an EMBL/GenBank/DDBJ whole genome shotgun (WGS) entry which is preliminary data.</text>
</comment>
<dbReference type="EMBL" id="JAJJMB010010889">
    <property type="protein sequence ID" value="KAI3905966.1"/>
    <property type="molecule type" value="Genomic_DNA"/>
</dbReference>
<feature type="region of interest" description="Disordered" evidence="1">
    <location>
        <begin position="1"/>
        <end position="48"/>
    </location>
</feature>
<proteinExistence type="predicted"/>
<name>A0AAD4SIS5_9MAGN</name>
<evidence type="ECO:0000256" key="1">
    <source>
        <dbReference type="SAM" id="MobiDB-lite"/>
    </source>
</evidence>
<feature type="non-terminal residue" evidence="2">
    <location>
        <position position="1"/>
    </location>
</feature>
<dbReference type="AlphaFoldDB" id="A0AAD4SIS5"/>
<accession>A0AAD4SIS5</accession>
<organism evidence="2 3">
    <name type="scientific">Papaver atlanticum</name>
    <dbReference type="NCBI Taxonomy" id="357466"/>
    <lineage>
        <taxon>Eukaryota</taxon>
        <taxon>Viridiplantae</taxon>
        <taxon>Streptophyta</taxon>
        <taxon>Embryophyta</taxon>
        <taxon>Tracheophyta</taxon>
        <taxon>Spermatophyta</taxon>
        <taxon>Magnoliopsida</taxon>
        <taxon>Ranunculales</taxon>
        <taxon>Papaveraceae</taxon>
        <taxon>Papaveroideae</taxon>
        <taxon>Papaver</taxon>
    </lineage>
</organism>
<feature type="compositionally biased region" description="Polar residues" evidence="1">
    <location>
        <begin position="24"/>
        <end position="48"/>
    </location>
</feature>
<evidence type="ECO:0000313" key="3">
    <source>
        <dbReference type="Proteomes" id="UP001202328"/>
    </source>
</evidence>
<protein>
    <submittedName>
        <fullName evidence="2">Uncharacterized protein</fullName>
    </submittedName>
</protein>
<reference evidence="2" key="1">
    <citation type="submission" date="2022-04" db="EMBL/GenBank/DDBJ databases">
        <title>A functionally conserved STORR gene fusion in Papaver species that diverged 16.8 million years ago.</title>
        <authorList>
            <person name="Catania T."/>
        </authorList>
    </citation>
    <scope>NUCLEOTIDE SEQUENCE</scope>
    <source>
        <strain evidence="2">S-188037</strain>
    </source>
</reference>
<keyword evidence="3" id="KW-1185">Reference proteome</keyword>
<dbReference type="Proteomes" id="UP001202328">
    <property type="component" value="Unassembled WGS sequence"/>
</dbReference>
<sequence length="63" mass="6678">DNSSEGGGFSQSPKRSILDHSKSSNRLTVDTIGDSVSSKTPIRRSSLTKLPSVSTVLAEVMTQ</sequence>